<dbReference type="AlphaFoldDB" id="A0A382LU09"/>
<dbReference type="GO" id="GO:0005737">
    <property type="term" value="C:cytoplasm"/>
    <property type="evidence" value="ECO:0007669"/>
    <property type="project" value="TreeGrafter"/>
</dbReference>
<dbReference type="Gene3D" id="3.30.470.20">
    <property type="entry name" value="ATP-grasp fold, B domain"/>
    <property type="match status" value="1"/>
</dbReference>
<dbReference type="Pfam" id="PF02786">
    <property type="entry name" value="CPSase_L_D2"/>
    <property type="match status" value="1"/>
</dbReference>
<dbReference type="Pfam" id="PF18921">
    <property type="entry name" value="Cyanophycin_syn"/>
    <property type="match status" value="1"/>
</dbReference>
<dbReference type="SUPFAM" id="SSF56059">
    <property type="entry name" value="Glutathione synthetase ATP-binding domain-like"/>
    <property type="match status" value="1"/>
</dbReference>
<sequence>MNIISTNVYVGPNRYARFPVIRHVLDLGILEDWPTVKLGNKFIDTLLVLLPGLAEHGCSYQTPGGFVRRLKEKEGTWMGHVMEHVAIELQNIAGSEVTFGKTRSTDIKGQYNMVFQYLQRDVGLGSGRLARQLLLDLLPRDLKDQMEDIDPNFNFEEERDDFIRFAQRFEFGPSTASLVKAARERDIPAMRLNQYSLVQFGQGKYQKRIQATVTNETRHISVEIASDKDDTNSLLNDLGLPVPIQKLVYNENAAVRMANRIGYPVVVKPLNANHGRGVSINLTKNEQVQSAFKIARERGSSKGVLVESFITGLDHRMLVVNGKLIAVAKRVPGHVTGDGKHSIQRLIDIVNSDPR</sequence>
<dbReference type="EMBL" id="UINC01089264">
    <property type="protein sequence ID" value="SVC40209.1"/>
    <property type="molecule type" value="Genomic_DNA"/>
</dbReference>
<dbReference type="PANTHER" id="PTHR21621">
    <property type="entry name" value="RIBOSOMAL PROTEIN S6 MODIFICATION PROTEIN"/>
    <property type="match status" value="1"/>
</dbReference>
<organism evidence="2">
    <name type="scientific">marine metagenome</name>
    <dbReference type="NCBI Taxonomy" id="408172"/>
    <lineage>
        <taxon>unclassified sequences</taxon>
        <taxon>metagenomes</taxon>
        <taxon>ecological metagenomes</taxon>
    </lineage>
</organism>
<reference evidence="2" key="1">
    <citation type="submission" date="2018-05" db="EMBL/GenBank/DDBJ databases">
        <authorList>
            <person name="Lanie J.A."/>
            <person name="Ng W.-L."/>
            <person name="Kazmierczak K.M."/>
            <person name="Andrzejewski T.M."/>
            <person name="Davidsen T.M."/>
            <person name="Wayne K.J."/>
            <person name="Tettelin H."/>
            <person name="Glass J.I."/>
            <person name="Rusch D."/>
            <person name="Podicherti R."/>
            <person name="Tsui H.-C.T."/>
            <person name="Winkler M.E."/>
        </authorList>
    </citation>
    <scope>NUCLEOTIDE SEQUENCE</scope>
</reference>
<dbReference type="GO" id="GO:0046872">
    <property type="term" value="F:metal ion binding"/>
    <property type="evidence" value="ECO:0007669"/>
    <property type="project" value="InterPro"/>
</dbReference>
<dbReference type="GO" id="GO:0005524">
    <property type="term" value="F:ATP binding"/>
    <property type="evidence" value="ECO:0007669"/>
    <property type="project" value="InterPro"/>
</dbReference>
<dbReference type="InterPro" id="IPR005479">
    <property type="entry name" value="CPAse_ATP-bd"/>
</dbReference>
<dbReference type="InterPro" id="IPR011761">
    <property type="entry name" value="ATP-grasp"/>
</dbReference>
<dbReference type="PANTHER" id="PTHR21621:SF0">
    <property type="entry name" value="BETA-CITRYLGLUTAMATE SYNTHASE B-RELATED"/>
    <property type="match status" value="1"/>
</dbReference>
<proteinExistence type="predicted"/>
<dbReference type="InterPro" id="IPR044019">
    <property type="entry name" value="Cyanophycin_syn_N"/>
</dbReference>
<dbReference type="GO" id="GO:0009432">
    <property type="term" value="P:SOS response"/>
    <property type="evidence" value="ECO:0007669"/>
    <property type="project" value="TreeGrafter"/>
</dbReference>
<dbReference type="GO" id="GO:0018169">
    <property type="term" value="F:ribosomal S6-glutamic acid ligase activity"/>
    <property type="evidence" value="ECO:0007669"/>
    <property type="project" value="TreeGrafter"/>
</dbReference>
<feature type="domain" description="ATP-grasp" evidence="1">
    <location>
        <begin position="232"/>
        <end position="312"/>
    </location>
</feature>
<evidence type="ECO:0000313" key="2">
    <source>
        <dbReference type="EMBL" id="SVC40209.1"/>
    </source>
</evidence>
<evidence type="ECO:0000259" key="1">
    <source>
        <dbReference type="PROSITE" id="PS50975"/>
    </source>
</evidence>
<protein>
    <recommendedName>
        <fullName evidence="1">ATP-grasp domain-containing protein</fullName>
    </recommendedName>
</protein>
<accession>A0A382LU09</accession>
<gene>
    <name evidence="2" type="ORF">METZ01_LOCUS293063</name>
</gene>
<dbReference type="PROSITE" id="PS50975">
    <property type="entry name" value="ATP_GRASP"/>
    <property type="match status" value="1"/>
</dbReference>
<feature type="non-terminal residue" evidence="2">
    <location>
        <position position="355"/>
    </location>
</feature>
<name>A0A382LU09_9ZZZZ</name>